<dbReference type="InterPro" id="IPR006680">
    <property type="entry name" value="Amidohydro-rel"/>
</dbReference>
<dbReference type="PIRSF" id="PIRSF038971">
    <property type="entry name" value="PhnM"/>
    <property type="match status" value="1"/>
</dbReference>
<dbReference type="NCBIfam" id="NF011984">
    <property type="entry name" value="PRK15446.1-5"/>
    <property type="match status" value="1"/>
</dbReference>
<evidence type="ECO:0000313" key="2">
    <source>
        <dbReference type="EMBL" id="GHA20600.1"/>
    </source>
</evidence>
<dbReference type="NCBIfam" id="TIGR02318">
    <property type="entry name" value="phosphono_phnM"/>
    <property type="match status" value="1"/>
</dbReference>
<keyword evidence="3" id="KW-1185">Reference proteome</keyword>
<dbReference type="Gene3D" id="3.20.20.140">
    <property type="entry name" value="Metal-dependent hydrolases"/>
    <property type="match status" value="2"/>
</dbReference>
<dbReference type="InterPro" id="IPR011059">
    <property type="entry name" value="Metal-dep_hydrolase_composite"/>
</dbReference>
<reference evidence="2" key="2">
    <citation type="submission" date="2020-09" db="EMBL/GenBank/DDBJ databases">
        <authorList>
            <person name="Sun Q."/>
            <person name="Kim S."/>
        </authorList>
    </citation>
    <scope>NUCLEOTIDE SEQUENCE</scope>
    <source>
        <strain evidence="2">KCTC 32437</strain>
    </source>
</reference>
<dbReference type="InterPro" id="IPR012696">
    <property type="entry name" value="PhnM"/>
</dbReference>
<dbReference type="RefSeq" id="WP_189424839.1">
    <property type="nucleotide sequence ID" value="NZ_BMZE01000002.1"/>
</dbReference>
<dbReference type="SUPFAM" id="SSF51338">
    <property type="entry name" value="Composite domain of metallo-dependent hydrolases"/>
    <property type="match status" value="1"/>
</dbReference>
<organism evidence="2 3">
    <name type="scientific">Devosia pacifica</name>
    <dbReference type="NCBI Taxonomy" id="1335967"/>
    <lineage>
        <taxon>Bacteria</taxon>
        <taxon>Pseudomonadati</taxon>
        <taxon>Pseudomonadota</taxon>
        <taxon>Alphaproteobacteria</taxon>
        <taxon>Hyphomicrobiales</taxon>
        <taxon>Devosiaceae</taxon>
        <taxon>Devosia</taxon>
    </lineage>
</organism>
<comment type="caution">
    <text evidence="2">The sequence shown here is derived from an EMBL/GenBank/DDBJ whole genome shotgun (WGS) entry which is preliminary data.</text>
</comment>
<dbReference type="NCBIfam" id="NF011990">
    <property type="entry name" value="PRK15446.2-6"/>
    <property type="match status" value="1"/>
</dbReference>
<dbReference type="Pfam" id="PF01979">
    <property type="entry name" value="Amidohydro_1"/>
    <property type="match status" value="1"/>
</dbReference>
<feature type="domain" description="Amidohydrolase-related" evidence="1">
    <location>
        <begin position="198"/>
        <end position="372"/>
    </location>
</feature>
<dbReference type="InterPro" id="IPR051781">
    <property type="entry name" value="Metallo-dep_Hydrolase"/>
</dbReference>
<evidence type="ECO:0000259" key="1">
    <source>
        <dbReference type="Pfam" id="PF01979"/>
    </source>
</evidence>
<dbReference type="Proteomes" id="UP000646579">
    <property type="component" value="Unassembled WGS sequence"/>
</dbReference>
<name>A0A918S4U2_9HYPH</name>
<dbReference type="GO" id="GO:0019700">
    <property type="term" value="P:organic phosphonate catabolic process"/>
    <property type="evidence" value="ECO:0007669"/>
    <property type="project" value="InterPro"/>
</dbReference>
<sequence>MTLALRNANIVLPDRTIFGSLTASDEVINAVDEAGSGSVGIDCEGDYIIAGLVELHTDQLENHYRPRPGVFWEPMAALQSHDAQIAASGITTVFDAVRLGSDPDLPEMHVHIERMLTAIRRGREDGRLRAEHFVHLRCELPSSDVVEHFEAYADHESTQLASLMDHTPGQRQFRSVEAFRRFYAKNRTPEELDAYVEARLEEQRRYSADNRAALVSAARQLQLPLASHDDTTLEHVEQAVADSIDITEFPTTLEAAAAAHSAGLAVLMGAPNVVRGRSHSGNISALDLAAAGLLDVLSSDYVPFALMQAAFQLPQKLPDLPLHAALAMVTLTPAEAAGLDDRGAIAPGKRADLVRVSLIDGAPVVRAVWRGGERIC</sequence>
<dbReference type="PANTHER" id="PTHR43135">
    <property type="entry name" value="ALPHA-D-RIBOSE 1-METHYLPHOSPHONATE 5-TRIPHOSPHATE DIPHOSPHATASE"/>
    <property type="match status" value="1"/>
</dbReference>
<dbReference type="NCBIfam" id="NF011987">
    <property type="entry name" value="PRK15446.2-3"/>
    <property type="match status" value="1"/>
</dbReference>
<dbReference type="PANTHER" id="PTHR43135:SF3">
    <property type="entry name" value="ALPHA-D-RIBOSE 1-METHYLPHOSPHONATE 5-TRIPHOSPHATE DIPHOSPHATASE"/>
    <property type="match status" value="1"/>
</dbReference>
<dbReference type="AlphaFoldDB" id="A0A918S4U2"/>
<protein>
    <submittedName>
        <fullName evidence="2">Phosphonate metabolism protein PhnM</fullName>
    </submittedName>
</protein>
<dbReference type="NCBIfam" id="NF011983">
    <property type="entry name" value="PRK15446.1-4"/>
    <property type="match status" value="1"/>
</dbReference>
<dbReference type="EMBL" id="BMZE01000002">
    <property type="protein sequence ID" value="GHA20600.1"/>
    <property type="molecule type" value="Genomic_DNA"/>
</dbReference>
<dbReference type="SUPFAM" id="SSF51556">
    <property type="entry name" value="Metallo-dependent hydrolases"/>
    <property type="match status" value="1"/>
</dbReference>
<gene>
    <name evidence="2" type="ORF">GCM10007989_14640</name>
</gene>
<proteinExistence type="predicted"/>
<dbReference type="Gene3D" id="2.30.40.10">
    <property type="entry name" value="Urease, subunit C, domain 1"/>
    <property type="match status" value="1"/>
</dbReference>
<evidence type="ECO:0000313" key="3">
    <source>
        <dbReference type="Proteomes" id="UP000646579"/>
    </source>
</evidence>
<dbReference type="InterPro" id="IPR032466">
    <property type="entry name" value="Metal_Hydrolase"/>
</dbReference>
<accession>A0A918S4U2</accession>
<reference evidence="2" key="1">
    <citation type="journal article" date="2014" name="Int. J. Syst. Evol. Microbiol.">
        <title>Complete genome sequence of Corynebacterium casei LMG S-19264T (=DSM 44701T), isolated from a smear-ripened cheese.</title>
        <authorList>
            <consortium name="US DOE Joint Genome Institute (JGI-PGF)"/>
            <person name="Walter F."/>
            <person name="Albersmeier A."/>
            <person name="Kalinowski J."/>
            <person name="Ruckert C."/>
        </authorList>
    </citation>
    <scope>NUCLEOTIDE SEQUENCE</scope>
    <source>
        <strain evidence="2">KCTC 32437</strain>
    </source>
</reference>
<dbReference type="GO" id="GO:0016810">
    <property type="term" value="F:hydrolase activity, acting on carbon-nitrogen (but not peptide) bonds"/>
    <property type="evidence" value="ECO:0007669"/>
    <property type="project" value="InterPro"/>
</dbReference>